<feature type="region of interest" description="Disordered" evidence="8">
    <location>
        <begin position="1"/>
        <end position="24"/>
    </location>
</feature>
<gene>
    <name evidence="9" type="ORF">D4764_06G0013450</name>
</gene>
<dbReference type="GO" id="GO:0030992">
    <property type="term" value="C:intraciliary transport particle B"/>
    <property type="evidence" value="ECO:0007669"/>
    <property type="project" value="TreeGrafter"/>
</dbReference>
<dbReference type="SUPFAM" id="SSF48452">
    <property type="entry name" value="TPR-like"/>
    <property type="match status" value="3"/>
</dbReference>
<evidence type="ECO:0000256" key="1">
    <source>
        <dbReference type="ARBA" id="ARBA00004138"/>
    </source>
</evidence>
<comment type="similarity">
    <text evidence="2">Belongs to the IFT56 family.</text>
</comment>
<proteinExistence type="inferred from homology"/>
<evidence type="ECO:0000256" key="7">
    <source>
        <dbReference type="ARBA" id="ARBA00032501"/>
    </source>
</evidence>
<dbReference type="AlphaFoldDB" id="A0A5C6MY68"/>
<evidence type="ECO:0000256" key="4">
    <source>
        <dbReference type="ARBA" id="ARBA00022737"/>
    </source>
</evidence>
<comment type="caution">
    <text evidence="9">The sequence shown here is derived from an EMBL/GenBank/DDBJ whole genome shotgun (WGS) entry which is preliminary data.</text>
</comment>
<keyword evidence="9" id="KW-0282">Flagellum</keyword>
<keyword evidence="10" id="KW-1185">Reference proteome</keyword>
<dbReference type="GO" id="GO:0120170">
    <property type="term" value="F:intraciliary transport particle B binding"/>
    <property type="evidence" value="ECO:0007669"/>
    <property type="project" value="TreeGrafter"/>
</dbReference>
<keyword evidence="9" id="KW-0969">Cilium</keyword>
<dbReference type="GO" id="GO:0035735">
    <property type="term" value="P:intraciliary transport involved in cilium assembly"/>
    <property type="evidence" value="ECO:0007669"/>
    <property type="project" value="TreeGrafter"/>
</dbReference>
<dbReference type="InterPro" id="IPR030511">
    <property type="entry name" value="TTC26"/>
</dbReference>
<dbReference type="GO" id="GO:0097546">
    <property type="term" value="C:ciliary base"/>
    <property type="evidence" value="ECO:0007669"/>
    <property type="project" value="TreeGrafter"/>
</dbReference>
<dbReference type="PANTHER" id="PTHR14781">
    <property type="entry name" value="INTRAFLAGELLAR TRANSPORT PROTEIN 56"/>
    <property type="match status" value="1"/>
</dbReference>
<accession>A0A5C6MY68</accession>
<sequence>MILSRVKPAVGGWSPTSGGDKTKKNKAVIPQLEEYLQKRDYLGALTLLEFKMSIGEEDDLTSLWMGYCAFHLGDYRRAMEVMLPISRRAMEAAEAGTVGLDSVTCVLQEYRSLTQRPECPAQVWVFLACVFFFLGLYSEAEEAASKAPLSPLQNRLLFHLAHKFNDEKQLMSFHQNLEDVTEDQLSLASIHYMRSHYPEAIDIYKRLLLQNRDFLALKVYVALCYYKLNYYDVSQEVLAVYLQSIPDSTIALNLKACNTFRLYNGKAAEEELKNLMEISSHSFEFAKELIRHNLVVFRGGEGALQVLPPLIDVIPEARLNLVIYYLRQDDVQEAYNLIQDVVPVTPQEYILLGVVNAALGQDIGSRDHLKTAQQFFQLVGGSASECDTIPGRQCMASCFFLLRQFEDVLIYLNSIKSYFYNDDAFNFNYAQAKAALGSYQEAEEFFLMIQSEKIKNDYVYLSWLARCYIMNQKAQLAWELYLKMGTSSDSFSLLHVIANDCFKVLLLSMGQFYYAAKAFDALEKLDPDSDYWEGKRGACVGVFQLILANKESKETLKEVVLMLQNSGSPHAVYIIRILRKWAKENRVLLS</sequence>
<dbReference type="Gene3D" id="1.25.40.10">
    <property type="entry name" value="Tetratricopeptide repeat domain"/>
    <property type="match status" value="3"/>
</dbReference>
<comment type="subcellular location">
    <subcellularLocation>
        <location evidence="1">Cell projection</location>
        <location evidence="1">Cilium</location>
    </subcellularLocation>
</comment>
<dbReference type="EMBL" id="RHFK02000019">
    <property type="protein sequence ID" value="TWW59815.1"/>
    <property type="molecule type" value="Genomic_DNA"/>
</dbReference>
<dbReference type="PANTHER" id="PTHR14781:SF0">
    <property type="entry name" value="INTRAFLAGELLAR TRANSPORT PROTEIN 56"/>
    <property type="match status" value="1"/>
</dbReference>
<dbReference type="GO" id="GO:0036064">
    <property type="term" value="C:ciliary basal body"/>
    <property type="evidence" value="ECO:0007669"/>
    <property type="project" value="TreeGrafter"/>
</dbReference>
<dbReference type="FunFam" id="1.25.40.10:FF:000588">
    <property type="entry name" value="Intraflagellar transport protein 56"/>
    <property type="match status" value="1"/>
</dbReference>
<evidence type="ECO:0000256" key="3">
    <source>
        <dbReference type="ARBA" id="ARBA00019387"/>
    </source>
</evidence>
<evidence type="ECO:0000256" key="2">
    <source>
        <dbReference type="ARBA" id="ARBA00007834"/>
    </source>
</evidence>
<evidence type="ECO:0000256" key="6">
    <source>
        <dbReference type="ARBA" id="ARBA00023273"/>
    </source>
</evidence>
<evidence type="ECO:0000256" key="5">
    <source>
        <dbReference type="ARBA" id="ARBA00022803"/>
    </source>
</evidence>
<dbReference type="FunFam" id="1.25.40.10:FF:000271">
    <property type="entry name" value="Tetratricopeptide repeat domain 26"/>
    <property type="match status" value="1"/>
</dbReference>
<protein>
    <recommendedName>
        <fullName evidence="3">Intraflagellar transport protein 56</fullName>
    </recommendedName>
    <alternativeName>
        <fullName evidence="7">Tetratricopeptide repeat protein 26</fullName>
    </alternativeName>
</protein>
<dbReference type="InterPro" id="IPR011990">
    <property type="entry name" value="TPR-like_helical_dom_sf"/>
</dbReference>
<reference evidence="9 10" key="1">
    <citation type="submission" date="2019-04" db="EMBL/GenBank/DDBJ databases">
        <title>Chromosome genome assembly for Takifugu flavidus.</title>
        <authorList>
            <person name="Xiao S."/>
        </authorList>
    </citation>
    <scope>NUCLEOTIDE SEQUENCE [LARGE SCALE GENOMIC DNA]</scope>
    <source>
        <strain evidence="9">HTHZ2018</strain>
        <tissue evidence="9">Muscle</tissue>
    </source>
</reference>
<keyword evidence="6" id="KW-0966">Cell projection</keyword>
<keyword evidence="4" id="KW-0677">Repeat</keyword>
<dbReference type="GO" id="GO:0035720">
    <property type="term" value="P:intraciliary anterograde transport"/>
    <property type="evidence" value="ECO:0007669"/>
    <property type="project" value="TreeGrafter"/>
</dbReference>
<dbReference type="Proteomes" id="UP000324091">
    <property type="component" value="Chromosome 6"/>
</dbReference>
<evidence type="ECO:0000313" key="10">
    <source>
        <dbReference type="Proteomes" id="UP000324091"/>
    </source>
</evidence>
<name>A0A5C6MY68_9TELE</name>
<evidence type="ECO:0000313" key="9">
    <source>
        <dbReference type="EMBL" id="TWW59815.1"/>
    </source>
</evidence>
<evidence type="ECO:0000256" key="8">
    <source>
        <dbReference type="SAM" id="MobiDB-lite"/>
    </source>
</evidence>
<keyword evidence="5" id="KW-0802">TPR repeat</keyword>
<organism evidence="9 10">
    <name type="scientific">Takifugu flavidus</name>
    <name type="common">sansaifugu</name>
    <dbReference type="NCBI Taxonomy" id="433684"/>
    <lineage>
        <taxon>Eukaryota</taxon>
        <taxon>Metazoa</taxon>
        <taxon>Chordata</taxon>
        <taxon>Craniata</taxon>
        <taxon>Vertebrata</taxon>
        <taxon>Euteleostomi</taxon>
        <taxon>Actinopterygii</taxon>
        <taxon>Neopterygii</taxon>
        <taxon>Teleostei</taxon>
        <taxon>Neoteleostei</taxon>
        <taxon>Acanthomorphata</taxon>
        <taxon>Eupercaria</taxon>
        <taxon>Tetraodontiformes</taxon>
        <taxon>Tetradontoidea</taxon>
        <taxon>Tetraodontidae</taxon>
        <taxon>Takifugu</taxon>
    </lineage>
</organism>